<keyword evidence="6" id="KW-0812">Transmembrane</keyword>
<evidence type="ECO:0000313" key="9">
    <source>
        <dbReference type="EMBL" id="KAJ02512.1"/>
    </source>
</evidence>
<keyword evidence="6" id="KW-1133">Transmembrane helix</keyword>
<keyword evidence="10" id="KW-1185">Reference proteome</keyword>
<evidence type="ECO:0000256" key="1">
    <source>
        <dbReference type="ARBA" id="ARBA00004370"/>
    </source>
</evidence>
<evidence type="ECO:0000259" key="8">
    <source>
        <dbReference type="PROSITE" id="PS50885"/>
    </source>
</evidence>
<evidence type="ECO:0008006" key="11">
    <source>
        <dbReference type="Google" id="ProtNLM"/>
    </source>
</evidence>
<dbReference type="PANTHER" id="PTHR43531">
    <property type="entry name" value="PROTEIN ICFG"/>
    <property type="match status" value="1"/>
</dbReference>
<dbReference type="AlphaFoldDB" id="A0A061SNS8"/>
<evidence type="ECO:0000256" key="5">
    <source>
        <dbReference type="SAM" id="MobiDB-lite"/>
    </source>
</evidence>
<reference evidence="9 10" key="1">
    <citation type="journal article" date="2014" name="Genome Announc.">
        <title>Draft Genome Sequences of Two Isolates of the Roseobacter Group, Sulfitobacter sp. Strains 3SOLIMAR09 and 1FIGIMAR09, from Harbors of Mallorca Island (Mediterranean Sea).</title>
        <authorList>
            <person name="Mas-Llado M."/>
            <person name="Pina-Villalonga J.M."/>
            <person name="Brunet-Galmes I."/>
            <person name="Nogales B."/>
            <person name="Bosch R."/>
        </authorList>
    </citation>
    <scope>NUCLEOTIDE SEQUENCE [LARGE SCALE GENOMIC DNA]</scope>
    <source>
        <strain evidence="9 10">1FIGIMAR09</strain>
    </source>
</reference>
<dbReference type="Gene3D" id="3.30.450.20">
    <property type="entry name" value="PAS domain"/>
    <property type="match status" value="2"/>
</dbReference>
<sequence>MSERGSKKPRLNPIHSLFFKCTFMVAICVIVVVAVIEFRNNVYVRAKTQQNIAERAEEVTNLLAVQMGGSVKFGNTDAVEGIVSGVVTEARREAVGAVVIDREGKIVFQGETPEFEPLRETAEELARQSLSSGAVVAADNGKLIAMPLRFGRENAVVGSVVTAWSDAYALQALAQENVITLGVALAILVAALGVAAYYLRTRMSQPLGALEAAMERIAGADYDTAVPFIKRRDEIGKMAGKLDAFRMSLSKAHQAQRENAFKSAAFAGSSASLMVVDENANVIFSNPACIAIIESLMPELQEHWPEISPENLVGASLTQLHGMQSAITGILEGGEEAGAAGETAVTLRVADRILRIRTNLARDGEGRVIGCVVEWTDRTEIQHNAALLDAINTGQLSVEFSIKGQVLDANDNFLKMINGTKKDTEVCSLFSMFANNLEGDTDGRLFAAEACAGKIPPGRFKAYSIHADKVFVVEGSLAVIKDESGAPEKVIFLGADVTGQDEAMRAAEQSNAKSAEEQGNVVSLLGEALNRLADGDLEAEISDHVPPAYEKLRSDFNGTVDSLRNAISTVIHNSDSIRSETNEITSAADDLSRRTEKQAATLEETAAALDELTVSVRSAAEGADDASKMSADAQKNAEQGGEVARQAVDAMDGIKNSSQEISKITSVIDDIAFQTNLLALNAGVEAARAGEAGRGFAVVATEVRALAQRSSDAAREINTLISSSGEQVRQGVDLVDRTGSALASIVTSVSEISNRVSNIATSAREQSSGLAEINTAVNELDHVTQQNAAMFEETTAASHALTSEADALAQAVARFRLGATHTAPPPIATAPAPASPAKQPVPALPATQGNAALNIAADADGWEEF</sequence>
<protein>
    <recommendedName>
        <fullName evidence="11">Methyl-accepting chemotaxis protein</fullName>
    </recommendedName>
</protein>
<accession>A0A061SNS8</accession>
<proteinExistence type="inferred from homology"/>
<dbReference type="Proteomes" id="UP000027337">
    <property type="component" value="Unassembled WGS sequence"/>
</dbReference>
<dbReference type="CDD" id="cd06225">
    <property type="entry name" value="HAMP"/>
    <property type="match status" value="1"/>
</dbReference>
<dbReference type="SMART" id="SM00283">
    <property type="entry name" value="MA"/>
    <property type="match status" value="1"/>
</dbReference>
<feature type="compositionally biased region" description="Low complexity" evidence="5">
    <location>
        <begin position="829"/>
        <end position="841"/>
    </location>
</feature>
<evidence type="ECO:0000256" key="3">
    <source>
        <dbReference type="ARBA" id="ARBA00029447"/>
    </source>
</evidence>
<feature type="transmembrane region" description="Helical" evidence="6">
    <location>
        <begin position="178"/>
        <end position="199"/>
    </location>
</feature>
<dbReference type="FunFam" id="1.10.287.950:FF:000001">
    <property type="entry name" value="Methyl-accepting chemotaxis sensory transducer"/>
    <property type="match status" value="1"/>
</dbReference>
<feature type="domain" description="Methyl-accepting transducer" evidence="7">
    <location>
        <begin position="573"/>
        <end position="802"/>
    </location>
</feature>
<dbReference type="PROSITE" id="PS50885">
    <property type="entry name" value="HAMP"/>
    <property type="match status" value="2"/>
</dbReference>
<dbReference type="Gene3D" id="1.10.287.950">
    <property type="entry name" value="Methyl-accepting chemotaxis protein"/>
    <property type="match status" value="1"/>
</dbReference>
<gene>
    <name evidence="9" type="ORF">PM02_13615</name>
</gene>
<organism evidence="9 10">
    <name type="scientific">Sulfitobacter mediterraneus</name>
    <dbReference type="NCBI Taxonomy" id="83219"/>
    <lineage>
        <taxon>Bacteria</taxon>
        <taxon>Pseudomonadati</taxon>
        <taxon>Pseudomonadota</taxon>
        <taxon>Alphaproteobacteria</taxon>
        <taxon>Rhodobacterales</taxon>
        <taxon>Roseobacteraceae</taxon>
        <taxon>Sulfitobacter</taxon>
    </lineage>
</organism>
<keyword evidence="4" id="KW-0807">Transducer</keyword>
<evidence type="ECO:0000259" key="7">
    <source>
        <dbReference type="PROSITE" id="PS50111"/>
    </source>
</evidence>
<name>A0A061SNS8_9RHOB</name>
<dbReference type="InterPro" id="IPR004089">
    <property type="entry name" value="MCPsignal_dom"/>
</dbReference>
<keyword evidence="2" id="KW-0145">Chemotaxis</keyword>
<dbReference type="PANTHER" id="PTHR43531:SF11">
    <property type="entry name" value="METHYL-ACCEPTING CHEMOTAXIS PROTEIN 3"/>
    <property type="match status" value="1"/>
</dbReference>
<dbReference type="PRINTS" id="PR00260">
    <property type="entry name" value="CHEMTRNSDUCR"/>
</dbReference>
<evidence type="ECO:0000256" key="2">
    <source>
        <dbReference type="ARBA" id="ARBA00022500"/>
    </source>
</evidence>
<feature type="domain" description="HAMP" evidence="8">
    <location>
        <begin position="525"/>
        <end position="568"/>
    </location>
</feature>
<dbReference type="eggNOG" id="COG5000">
    <property type="taxonomic scope" value="Bacteria"/>
</dbReference>
<comment type="subcellular location">
    <subcellularLocation>
        <location evidence="1">Membrane</location>
    </subcellularLocation>
</comment>
<dbReference type="EMBL" id="JEMU01000011">
    <property type="protein sequence ID" value="KAJ02512.1"/>
    <property type="molecule type" value="Genomic_DNA"/>
</dbReference>
<dbReference type="GO" id="GO:0004888">
    <property type="term" value="F:transmembrane signaling receptor activity"/>
    <property type="evidence" value="ECO:0007669"/>
    <property type="project" value="InterPro"/>
</dbReference>
<dbReference type="InterPro" id="IPR003660">
    <property type="entry name" value="HAMP_dom"/>
</dbReference>
<evidence type="ECO:0000256" key="6">
    <source>
        <dbReference type="SAM" id="Phobius"/>
    </source>
</evidence>
<dbReference type="PROSITE" id="PS50111">
    <property type="entry name" value="CHEMOTAXIS_TRANSDUC_2"/>
    <property type="match status" value="1"/>
</dbReference>
<comment type="similarity">
    <text evidence="3">Belongs to the methyl-accepting chemotaxis (MCP) protein family.</text>
</comment>
<dbReference type="InterPro" id="IPR051310">
    <property type="entry name" value="MCP_chemotaxis"/>
</dbReference>
<comment type="caution">
    <text evidence="9">The sequence shown here is derived from an EMBL/GenBank/DDBJ whole genome shotgun (WGS) entry which is preliminary data.</text>
</comment>
<feature type="transmembrane region" description="Helical" evidence="6">
    <location>
        <begin position="17"/>
        <end position="38"/>
    </location>
</feature>
<dbReference type="STRING" id="83219.PM02_13615"/>
<dbReference type="SMART" id="SM00304">
    <property type="entry name" value="HAMP"/>
    <property type="match status" value="2"/>
</dbReference>
<dbReference type="InterPro" id="IPR004090">
    <property type="entry name" value="Chemotax_Me-accpt_rcpt"/>
</dbReference>
<dbReference type="GO" id="GO:0016020">
    <property type="term" value="C:membrane"/>
    <property type="evidence" value="ECO:0007669"/>
    <property type="project" value="UniProtKB-SubCell"/>
</dbReference>
<dbReference type="SUPFAM" id="SSF58104">
    <property type="entry name" value="Methyl-accepting chemotaxis protein (MCP) signaling domain"/>
    <property type="match status" value="1"/>
</dbReference>
<dbReference type="GO" id="GO:0007165">
    <property type="term" value="P:signal transduction"/>
    <property type="evidence" value="ECO:0007669"/>
    <property type="project" value="UniProtKB-KW"/>
</dbReference>
<dbReference type="Pfam" id="PF00015">
    <property type="entry name" value="MCPsignal"/>
    <property type="match status" value="1"/>
</dbReference>
<keyword evidence="6" id="KW-0472">Membrane</keyword>
<evidence type="ECO:0000256" key="4">
    <source>
        <dbReference type="PROSITE-ProRule" id="PRU00284"/>
    </source>
</evidence>
<evidence type="ECO:0000313" key="10">
    <source>
        <dbReference type="Proteomes" id="UP000027337"/>
    </source>
</evidence>
<dbReference type="Pfam" id="PF00672">
    <property type="entry name" value="HAMP"/>
    <property type="match status" value="1"/>
</dbReference>
<dbReference type="CDD" id="cd11386">
    <property type="entry name" value="MCP_signal"/>
    <property type="match status" value="1"/>
</dbReference>
<feature type="domain" description="HAMP" evidence="8">
    <location>
        <begin position="201"/>
        <end position="254"/>
    </location>
</feature>
<feature type="region of interest" description="Disordered" evidence="5">
    <location>
        <begin position="822"/>
        <end position="844"/>
    </location>
</feature>
<dbReference type="SUPFAM" id="SSF158472">
    <property type="entry name" value="HAMP domain-like"/>
    <property type="match status" value="1"/>
</dbReference>
<dbReference type="GO" id="GO:0006935">
    <property type="term" value="P:chemotaxis"/>
    <property type="evidence" value="ECO:0007669"/>
    <property type="project" value="UniProtKB-KW"/>
</dbReference>
<dbReference type="eggNOG" id="COG0840">
    <property type="taxonomic scope" value="Bacteria"/>
</dbReference>
<dbReference type="RefSeq" id="WP_037909323.1">
    <property type="nucleotide sequence ID" value="NZ_JEMU01000011.1"/>
</dbReference>
<dbReference type="Gene3D" id="6.10.340.10">
    <property type="match status" value="1"/>
</dbReference>